<dbReference type="SMART" id="SM00346">
    <property type="entry name" value="HTH_ICLR"/>
    <property type="match status" value="1"/>
</dbReference>
<reference evidence="6 7" key="1">
    <citation type="submission" date="2018-01" db="EMBL/GenBank/DDBJ databases">
        <title>Complete genome sequence of Salinigranum rubrum GX10T, an extremely halophilic archaeon isolated from a marine solar saltern.</title>
        <authorList>
            <person name="Han S."/>
        </authorList>
    </citation>
    <scope>NUCLEOTIDE SEQUENCE [LARGE SCALE GENOMIC DNA]</scope>
    <source>
        <strain evidence="6 7">GX10</strain>
    </source>
</reference>
<keyword evidence="2" id="KW-0238">DNA-binding</keyword>
<dbReference type="GO" id="GO:0003677">
    <property type="term" value="F:DNA binding"/>
    <property type="evidence" value="ECO:0007669"/>
    <property type="project" value="UniProtKB-KW"/>
</dbReference>
<dbReference type="KEGG" id="srub:C2R22_15535"/>
<proteinExistence type="predicted"/>
<evidence type="ECO:0000259" key="5">
    <source>
        <dbReference type="PROSITE" id="PS51078"/>
    </source>
</evidence>
<dbReference type="SUPFAM" id="SSF46785">
    <property type="entry name" value="Winged helix' DNA-binding domain"/>
    <property type="match status" value="1"/>
</dbReference>
<keyword evidence="3" id="KW-0804">Transcription</keyword>
<dbReference type="Proteomes" id="UP000236584">
    <property type="component" value="Chromosome"/>
</dbReference>
<dbReference type="InterPro" id="IPR011991">
    <property type="entry name" value="ArsR-like_HTH"/>
</dbReference>
<dbReference type="SUPFAM" id="SSF55781">
    <property type="entry name" value="GAF domain-like"/>
    <property type="match status" value="1"/>
</dbReference>
<dbReference type="EMBL" id="CP026309">
    <property type="protein sequence ID" value="AUV82875.1"/>
    <property type="molecule type" value="Genomic_DNA"/>
</dbReference>
<dbReference type="AlphaFoldDB" id="A0A2I8VLV6"/>
<keyword evidence="7" id="KW-1185">Reference proteome</keyword>
<dbReference type="InterPro" id="IPR014757">
    <property type="entry name" value="Tscrpt_reg_IclR_C"/>
</dbReference>
<dbReference type="InterPro" id="IPR005471">
    <property type="entry name" value="Tscrpt_reg_IclR_N"/>
</dbReference>
<evidence type="ECO:0000256" key="2">
    <source>
        <dbReference type="ARBA" id="ARBA00023125"/>
    </source>
</evidence>
<dbReference type="Pfam" id="PF01614">
    <property type="entry name" value="IclR_C"/>
    <property type="match status" value="1"/>
</dbReference>
<evidence type="ECO:0000256" key="1">
    <source>
        <dbReference type="ARBA" id="ARBA00023015"/>
    </source>
</evidence>
<name>A0A2I8VLV6_9EURY</name>
<organism evidence="6 7">
    <name type="scientific">Salinigranum rubrum</name>
    <dbReference type="NCBI Taxonomy" id="755307"/>
    <lineage>
        <taxon>Archaea</taxon>
        <taxon>Methanobacteriati</taxon>
        <taxon>Methanobacteriota</taxon>
        <taxon>Stenosarchaea group</taxon>
        <taxon>Halobacteria</taxon>
        <taxon>Halobacteriales</taxon>
        <taxon>Haloferacaceae</taxon>
        <taxon>Salinigranum</taxon>
    </lineage>
</organism>
<dbReference type="InterPro" id="IPR036388">
    <property type="entry name" value="WH-like_DNA-bd_sf"/>
</dbReference>
<evidence type="ECO:0000256" key="3">
    <source>
        <dbReference type="ARBA" id="ARBA00023163"/>
    </source>
</evidence>
<sequence length="264" mass="29559">MCPLMLNFIYRRVGEEPMKTIDKTVRVLDALTETNGARVAELADRLEMPNSTVHAHLAALKRHGFVRSSGDHYALGLKFLFYGGAVLYGNSEYSLLDSKVTMLAEETGERAQFITEQNGRGFYLYAETESDTAVQTDVRMGKIVDLHPTAAGKAILAHLPRERVDEIIDQYGLDAYTEHTITDRDELLAELDRIRERGYSVNDEERIPKQMAIGVPVLDKLGEVVGAFSVSGPAHRIRNEEHRARIISLLLGTANEVELNLVYQ</sequence>
<dbReference type="InterPro" id="IPR050707">
    <property type="entry name" value="HTH_MetabolicPath_Reg"/>
</dbReference>
<accession>A0A2I8VLV6</accession>
<dbReference type="PROSITE" id="PS51078">
    <property type="entry name" value="ICLR_ED"/>
    <property type="match status" value="1"/>
</dbReference>
<dbReference type="InterPro" id="IPR036390">
    <property type="entry name" value="WH_DNA-bd_sf"/>
</dbReference>
<gene>
    <name evidence="6" type="ORF">C2R22_15535</name>
</gene>
<dbReference type="Gene3D" id="3.30.450.40">
    <property type="match status" value="1"/>
</dbReference>
<feature type="domain" description="IclR-ED" evidence="5">
    <location>
        <begin position="78"/>
        <end position="263"/>
    </location>
</feature>
<dbReference type="CDD" id="cd00090">
    <property type="entry name" value="HTH_ARSR"/>
    <property type="match status" value="1"/>
</dbReference>
<dbReference type="InterPro" id="IPR029016">
    <property type="entry name" value="GAF-like_dom_sf"/>
</dbReference>
<evidence type="ECO:0000313" key="6">
    <source>
        <dbReference type="EMBL" id="AUV82875.1"/>
    </source>
</evidence>
<evidence type="ECO:0000259" key="4">
    <source>
        <dbReference type="PROSITE" id="PS51077"/>
    </source>
</evidence>
<dbReference type="PANTHER" id="PTHR30136:SF35">
    <property type="entry name" value="HTH-TYPE TRANSCRIPTIONAL REGULATOR RV1719"/>
    <property type="match status" value="1"/>
</dbReference>
<dbReference type="Pfam" id="PF09339">
    <property type="entry name" value="HTH_IclR"/>
    <property type="match status" value="1"/>
</dbReference>
<dbReference type="GO" id="GO:0045892">
    <property type="term" value="P:negative regulation of DNA-templated transcription"/>
    <property type="evidence" value="ECO:0007669"/>
    <property type="project" value="TreeGrafter"/>
</dbReference>
<dbReference type="Gene3D" id="1.10.10.10">
    <property type="entry name" value="Winged helix-like DNA-binding domain superfamily/Winged helix DNA-binding domain"/>
    <property type="match status" value="1"/>
</dbReference>
<feature type="domain" description="HTH iclR-type" evidence="4">
    <location>
        <begin position="18"/>
        <end position="77"/>
    </location>
</feature>
<dbReference type="PANTHER" id="PTHR30136">
    <property type="entry name" value="HELIX-TURN-HELIX TRANSCRIPTIONAL REGULATOR, ICLR FAMILY"/>
    <property type="match status" value="1"/>
</dbReference>
<evidence type="ECO:0000313" key="7">
    <source>
        <dbReference type="Proteomes" id="UP000236584"/>
    </source>
</evidence>
<protein>
    <submittedName>
        <fullName evidence="6">IclR family transcriptional regulator</fullName>
    </submittedName>
</protein>
<dbReference type="PROSITE" id="PS51077">
    <property type="entry name" value="HTH_ICLR"/>
    <property type="match status" value="1"/>
</dbReference>
<dbReference type="GO" id="GO:0003700">
    <property type="term" value="F:DNA-binding transcription factor activity"/>
    <property type="evidence" value="ECO:0007669"/>
    <property type="project" value="TreeGrafter"/>
</dbReference>
<keyword evidence="1" id="KW-0805">Transcription regulation</keyword>